<keyword evidence="6 8" id="KW-0408">Iron</keyword>
<dbReference type="SUPFAM" id="SSF48264">
    <property type="entry name" value="Cytochrome P450"/>
    <property type="match status" value="1"/>
</dbReference>
<dbReference type="CDD" id="cd11058">
    <property type="entry name" value="CYP60B-like"/>
    <property type="match status" value="1"/>
</dbReference>
<dbReference type="PRINTS" id="PR00463">
    <property type="entry name" value="EP450I"/>
</dbReference>
<feature type="transmembrane region" description="Helical" evidence="10">
    <location>
        <begin position="234"/>
        <end position="253"/>
    </location>
</feature>
<dbReference type="Proteomes" id="UP001322277">
    <property type="component" value="Chromosome 2"/>
</dbReference>
<dbReference type="RefSeq" id="XP_062774383.1">
    <property type="nucleotide sequence ID" value="XM_062918332.1"/>
</dbReference>
<dbReference type="GeneID" id="87938676"/>
<keyword evidence="3 8" id="KW-0349">Heme</keyword>
<dbReference type="GO" id="GO:0020037">
    <property type="term" value="F:heme binding"/>
    <property type="evidence" value="ECO:0007669"/>
    <property type="project" value="InterPro"/>
</dbReference>
<dbReference type="EMBL" id="CP137306">
    <property type="protein sequence ID" value="WQF77159.1"/>
    <property type="molecule type" value="Genomic_DNA"/>
</dbReference>
<proteinExistence type="inferred from homology"/>
<evidence type="ECO:0000256" key="6">
    <source>
        <dbReference type="ARBA" id="ARBA00023004"/>
    </source>
</evidence>
<protein>
    <submittedName>
        <fullName evidence="11">Cytochrome P450</fullName>
    </submittedName>
</protein>
<gene>
    <name evidence="11" type="ORF">CDEST_02173</name>
</gene>
<dbReference type="Pfam" id="PF00067">
    <property type="entry name" value="p450"/>
    <property type="match status" value="1"/>
</dbReference>
<name>A0AAX4I1T1_9PEZI</name>
<evidence type="ECO:0000256" key="9">
    <source>
        <dbReference type="RuleBase" id="RU000461"/>
    </source>
</evidence>
<evidence type="ECO:0000256" key="2">
    <source>
        <dbReference type="ARBA" id="ARBA00010617"/>
    </source>
</evidence>
<comment type="cofactor">
    <cofactor evidence="1 8">
        <name>heme</name>
        <dbReference type="ChEBI" id="CHEBI:30413"/>
    </cofactor>
</comment>
<reference evidence="12" key="1">
    <citation type="journal article" date="2023" name="bioRxiv">
        <title>Complete genome of the Medicago anthracnose fungus, Colletotrichum destructivum, reveals a mini-chromosome-like region within a core chromosome.</title>
        <authorList>
            <person name="Lapalu N."/>
            <person name="Simon A."/>
            <person name="Lu A."/>
            <person name="Plaumann P.-L."/>
            <person name="Amselem J."/>
            <person name="Pigne S."/>
            <person name="Auger A."/>
            <person name="Koch C."/>
            <person name="Dallery J.-F."/>
            <person name="O'Connell R.J."/>
        </authorList>
    </citation>
    <scope>NUCLEOTIDE SEQUENCE [LARGE SCALE GENOMIC DNA]</scope>
    <source>
        <strain evidence="12">CBS 520.97</strain>
    </source>
</reference>
<evidence type="ECO:0000256" key="8">
    <source>
        <dbReference type="PIRSR" id="PIRSR602401-1"/>
    </source>
</evidence>
<dbReference type="PANTHER" id="PTHR24305">
    <property type="entry name" value="CYTOCHROME P450"/>
    <property type="match status" value="1"/>
</dbReference>
<dbReference type="KEGG" id="cdet:87938676"/>
<feature type="binding site" description="axial binding residue" evidence="8">
    <location>
        <position position="447"/>
    </location>
    <ligand>
        <name>heme</name>
        <dbReference type="ChEBI" id="CHEBI:30413"/>
    </ligand>
    <ligandPart>
        <name>Fe</name>
        <dbReference type="ChEBI" id="CHEBI:18248"/>
    </ligandPart>
</feature>
<dbReference type="GO" id="GO:0016705">
    <property type="term" value="F:oxidoreductase activity, acting on paired donors, with incorporation or reduction of molecular oxygen"/>
    <property type="evidence" value="ECO:0007669"/>
    <property type="project" value="InterPro"/>
</dbReference>
<evidence type="ECO:0000256" key="4">
    <source>
        <dbReference type="ARBA" id="ARBA00022723"/>
    </source>
</evidence>
<dbReference type="PANTHER" id="PTHR24305:SF230">
    <property type="entry name" value="P450, PUTATIVE (EUROFUNG)-RELATED"/>
    <property type="match status" value="1"/>
</dbReference>
<keyword evidence="10" id="KW-0812">Transmembrane</keyword>
<dbReference type="InterPro" id="IPR036396">
    <property type="entry name" value="Cyt_P450_sf"/>
</dbReference>
<dbReference type="Gene3D" id="1.10.630.10">
    <property type="entry name" value="Cytochrome P450"/>
    <property type="match status" value="1"/>
</dbReference>
<keyword evidence="4 8" id="KW-0479">Metal-binding</keyword>
<dbReference type="InterPro" id="IPR017972">
    <property type="entry name" value="Cyt_P450_CS"/>
</dbReference>
<dbReference type="InterPro" id="IPR001128">
    <property type="entry name" value="Cyt_P450"/>
</dbReference>
<evidence type="ECO:0000256" key="7">
    <source>
        <dbReference type="ARBA" id="ARBA00023033"/>
    </source>
</evidence>
<keyword evidence="10" id="KW-1133">Transmembrane helix</keyword>
<keyword evidence="7 9" id="KW-0503">Monooxygenase</keyword>
<dbReference type="GO" id="GO:0004497">
    <property type="term" value="F:monooxygenase activity"/>
    <property type="evidence" value="ECO:0007669"/>
    <property type="project" value="UniProtKB-KW"/>
</dbReference>
<dbReference type="PROSITE" id="PS00086">
    <property type="entry name" value="CYTOCHROME_P450"/>
    <property type="match status" value="1"/>
</dbReference>
<evidence type="ECO:0000313" key="11">
    <source>
        <dbReference type="EMBL" id="WQF77159.1"/>
    </source>
</evidence>
<keyword evidence="12" id="KW-1185">Reference proteome</keyword>
<dbReference type="InterPro" id="IPR050121">
    <property type="entry name" value="Cytochrome_P450_monoxygenase"/>
</dbReference>
<dbReference type="AlphaFoldDB" id="A0AAX4I1T1"/>
<keyword evidence="10" id="KW-0472">Membrane</keyword>
<evidence type="ECO:0000256" key="10">
    <source>
        <dbReference type="SAM" id="Phobius"/>
    </source>
</evidence>
<accession>A0AAX4I1T1</accession>
<organism evidence="11 12">
    <name type="scientific">Colletotrichum destructivum</name>
    <dbReference type="NCBI Taxonomy" id="34406"/>
    <lineage>
        <taxon>Eukaryota</taxon>
        <taxon>Fungi</taxon>
        <taxon>Dikarya</taxon>
        <taxon>Ascomycota</taxon>
        <taxon>Pezizomycotina</taxon>
        <taxon>Sordariomycetes</taxon>
        <taxon>Hypocreomycetidae</taxon>
        <taxon>Glomerellales</taxon>
        <taxon>Glomerellaceae</taxon>
        <taxon>Colletotrichum</taxon>
        <taxon>Colletotrichum destructivum species complex</taxon>
    </lineage>
</organism>
<keyword evidence="5 9" id="KW-0560">Oxidoreductase</keyword>
<evidence type="ECO:0000256" key="1">
    <source>
        <dbReference type="ARBA" id="ARBA00001971"/>
    </source>
</evidence>
<evidence type="ECO:0000313" key="12">
    <source>
        <dbReference type="Proteomes" id="UP001322277"/>
    </source>
</evidence>
<evidence type="ECO:0000256" key="5">
    <source>
        <dbReference type="ARBA" id="ARBA00023002"/>
    </source>
</evidence>
<comment type="similarity">
    <text evidence="2 9">Belongs to the cytochrome P450 family.</text>
</comment>
<dbReference type="GO" id="GO:0005506">
    <property type="term" value="F:iron ion binding"/>
    <property type="evidence" value="ECO:0007669"/>
    <property type="project" value="InterPro"/>
</dbReference>
<dbReference type="PRINTS" id="PR00385">
    <property type="entry name" value="P450"/>
</dbReference>
<evidence type="ECO:0000256" key="3">
    <source>
        <dbReference type="ARBA" id="ARBA00022617"/>
    </source>
</evidence>
<dbReference type="InterPro" id="IPR002401">
    <property type="entry name" value="Cyt_P450_E_grp-I"/>
</dbReference>
<sequence length="505" mass="56642">MEHWLIPTILPQSWATGLVIGVFLWQLFNVCDNLFLHPLRKVPGPVLHRVSRLPVALLNARGKYAFRAHELHEQYGPIVRVSPNHLIFTVAQAWKEIYGSHYQTSSPAPELPKSDVYADTVDVLPKSISNAPREMHQKLRRAMSHAFSAASLREHEGIVNGYVSRCMSGLHQACANGDGVVDMISWFTWTTFDIAGDLSLGQSFDCLTKGEVHPWIEFVLGVFYMNAFMISLKYIGLNLLVSLIFRVGGMISLGSLRKSTNDMVRARLNLGYDRNDLFEGLAKNGKELDLSLGEFAANATLLILGSSDTTTSALSAVVYLLAKHPEALIKLKAEVGSAFRDVQDITFGSTSQLPYLTAVISESLRLYPPITSNLVRQVPAGGAWIASHFVPEGTLVEIVPWAINHSKDNWAEPWRFKPERFLNGDEKTAGHNNLDAHQPFSYGPRNCIAWADIRLIITRLVYEFDFRLEDETRRDWIGDKTYGFVERLPLLIRLRSTVDSEVIIP</sequence>